<gene>
    <name evidence="1" type="ORF">10S1_46</name>
</gene>
<dbReference type="EMBL" id="MF417908">
    <property type="protein sequence ID" value="ASN70549.1"/>
    <property type="molecule type" value="Genomic_DNA"/>
</dbReference>
<name>A0A2H4J7H4_9CAUD</name>
<reference evidence="1" key="1">
    <citation type="submission" date="2017-06" db="EMBL/GenBank/DDBJ databases">
        <title>Novel phages from South African skin metaviromes.</title>
        <authorList>
            <person name="van Zyl L.J."/>
            <person name="Abrahams Y."/>
            <person name="Stander E.A."/>
            <person name="Kirby B.M."/>
            <person name="Clavaud C."/>
            <person name="Farcet C."/>
            <person name="Breton L."/>
            <person name="Trindade M.I."/>
        </authorList>
    </citation>
    <scope>NUCLEOTIDE SEQUENCE</scope>
</reference>
<evidence type="ECO:0008006" key="2">
    <source>
        <dbReference type="Google" id="ProtNLM"/>
    </source>
</evidence>
<evidence type="ECO:0000313" key="1">
    <source>
        <dbReference type="EMBL" id="ASN70549.1"/>
    </source>
</evidence>
<dbReference type="InterPro" id="IPR021687">
    <property type="entry name" value="DUF3269"/>
</dbReference>
<proteinExistence type="predicted"/>
<protein>
    <recommendedName>
        <fullName evidence="2">DUF3269 family protein</fullName>
    </recommendedName>
</protein>
<sequence>MTKQYYLYRDDDKKVVSVVPMGDGTNNVNNFTGAYFGQHEKIMTDEELLHFKSVHNLFYEQELGSQLNIFDL</sequence>
<organism evidence="1">
    <name type="scientific">uncultured Caudovirales phage</name>
    <dbReference type="NCBI Taxonomy" id="2100421"/>
    <lineage>
        <taxon>Viruses</taxon>
        <taxon>Duplodnaviria</taxon>
        <taxon>Heunggongvirae</taxon>
        <taxon>Uroviricota</taxon>
        <taxon>Caudoviricetes</taxon>
        <taxon>Peduoviridae</taxon>
        <taxon>Maltschvirus</taxon>
        <taxon>Maltschvirus maltsch</taxon>
    </lineage>
</organism>
<dbReference type="Pfam" id="PF11673">
    <property type="entry name" value="DUF3269"/>
    <property type="match status" value="1"/>
</dbReference>
<accession>A0A2H4J7H4</accession>